<dbReference type="Proteomes" id="UP001152795">
    <property type="component" value="Unassembled WGS sequence"/>
</dbReference>
<evidence type="ECO:0000313" key="12">
    <source>
        <dbReference type="EMBL" id="CAB3976995.1"/>
    </source>
</evidence>
<dbReference type="GO" id="GO:0005789">
    <property type="term" value="C:endoplasmic reticulum membrane"/>
    <property type="evidence" value="ECO:0007669"/>
    <property type="project" value="UniProtKB-SubCell"/>
</dbReference>
<keyword evidence="13" id="KW-1185">Reference proteome</keyword>
<keyword evidence="6" id="KW-0256">Endoplasmic reticulum</keyword>
<accession>A0A7D9H819</accession>
<reference evidence="12" key="1">
    <citation type="submission" date="2020-04" db="EMBL/GenBank/DDBJ databases">
        <authorList>
            <person name="Alioto T."/>
            <person name="Alioto T."/>
            <person name="Gomez Garrido J."/>
        </authorList>
    </citation>
    <scope>NUCLEOTIDE SEQUENCE</scope>
    <source>
        <strain evidence="12">A484AB</strain>
    </source>
</reference>
<dbReference type="PANTHER" id="PTHR13448">
    <property type="entry name" value="TRANSMEMBRANE PROTEIN 214"/>
    <property type="match status" value="1"/>
</dbReference>
<evidence type="ECO:0000256" key="1">
    <source>
        <dbReference type="ARBA" id="ARBA00004477"/>
    </source>
</evidence>
<evidence type="ECO:0000313" key="13">
    <source>
        <dbReference type="Proteomes" id="UP001152795"/>
    </source>
</evidence>
<dbReference type="GO" id="GO:0006915">
    <property type="term" value="P:apoptotic process"/>
    <property type="evidence" value="ECO:0007669"/>
    <property type="project" value="UniProtKB-KW"/>
</dbReference>
<keyword evidence="5" id="KW-0053">Apoptosis</keyword>
<feature type="compositionally biased region" description="Basic and acidic residues" evidence="11">
    <location>
        <begin position="30"/>
        <end position="41"/>
    </location>
</feature>
<feature type="compositionally biased region" description="Basic and acidic residues" evidence="11">
    <location>
        <begin position="75"/>
        <end position="88"/>
    </location>
</feature>
<dbReference type="InterPro" id="IPR016024">
    <property type="entry name" value="ARM-type_fold"/>
</dbReference>
<dbReference type="PANTHER" id="PTHR13448:SF0">
    <property type="entry name" value="TRANSMEMBRANE PROTEIN 214"/>
    <property type="match status" value="1"/>
</dbReference>
<comment type="subcellular location">
    <subcellularLocation>
        <location evidence="1">Endoplasmic reticulum membrane</location>
        <topology evidence="1">Multi-pass membrane protein</topology>
    </subcellularLocation>
</comment>
<feature type="compositionally biased region" description="Basic residues" evidence="11">
    <location>
        <begin position="89"/>
        <end position="98"/>
    </location>
</feature>
<dbReference type="EMBL" id="CACRXK020000024">
    <property type="protein sequence ID" value="CAB3976995.1"/>
    <property type="molecule type" value="Genomic_DNA"/>
</dbReference>
<protein>
    <submittedName>
        <fullName evidence="12">Transmembrane 214-B-like</fullName>
    </submittedName>
</protein>
<comment type="caution">
    <text evidence="12">The sequence shown here is derived from an EMBL/GenBank/DDBJ whole genome shotgun (WGS) entry which is preliminary data.</text>
</comment>
<name>A0A7D9H819_PARCT</name>
<sequence length="724" mass="84415">MASSTGKWEVAGKDGKARKNTAGNKKNKTKVNEADLPKLDIKAPIPESKTQFDAFNKKEPETFVVPKQESSDNDSDGRTNARNDERSRKIEKKHKHKERQPTFEDIFAEALKKCNSSSVKNFISECKHKYANNTLVLLKDLTGFIQEKFAQMPVEKDPVLGNQSPDFPLRCVATDVQDHINDELKRCSDDDVDRFFSYCLDELLIEINKGHATYGIRMMIQCILKCYPYVTIKNRKQYLQRIVSRKDNPREALSLLWTFGQTSDHKNLEGRLTVWMSFFLSVIHSKQLSKYVIDYLEMTLSLEQPDKFTYTPVSGKRFQHIMELTYGSNYVQFPYRKQLQLLYPEIKAIVFDARPANAPLTKVFTQLFDSLNTELGQEYLQEALNCLIKCLEKDATCHNEWRNNYLVRLKESSLLLRSIVAHWDSICRSVPQKYLVQTLQEFQNVNNDELKEREKPRAGFLDCQASCKKLLDAMSNTPEHIPNSSPSRIIQIFKILLLILFIVVCFDMYKHRGYQDSKTSEVLKQYGVEKVLVNTYNRSKVYAHQVESWTEKHYPYYYKKVRDVVEPASDYTVTKLGEGLYYLANVTAPARQYIHKNVPPLLEKFGRFVTYYFNLVSKVLLKLWHDYFPVVRRYLQRAWDALAIWVPRVYFRAQELALNTAKWFYNLSPDFFDAIADGFRRLANEVVTKTPHILALVQEYLLTAWTLLVSYISDVVLWLKKNVI</sequence>
<evidence type="ECO:0000256" key="7">
    <source>
        <dbReference type="ARBA" id="ARBA00022989"/>
    </source>
</evidence>
<evidence type="ECO:0000256" key="4">
    <source>
        <dbReference type="ARBA" id="ARBA00022692"/>
    </source>
</evidence>
<evidence type="ECO:0000256" key="9">
    <source>
        <dbReference type="ARBA" id="ARBA00023180"/>
    </source>
</evidence>
<proteinExistence type="inferred from homology"/>
<evidence type="ECO:0000256" key="10">
    <source>
        <dbReference type="ARBA" id="ARBA00024938"/>
    </source>
</evidence>
<comment type="similarity">
    <text evidence="2">Belongs to the TMEM214 family.</text>
</comment>
<dbReference type="InterPro" id="IPR019308">
    <property type="entry name" value="TMEM214"/>
</dbReference>
<dbReference type="Pfam" id="PF10151">
    <property type="entry name" value="TMEM214"/>
    <property type="match status" value="1"/>
</dbReference>
<evidence type="ECO:0000256" key="6">
    <source>
        <dbReference type="ARBA" id="ARBA00022824"/>
    </source>
</evidence>
<dbReference type="OrthoDB" id="10022292at2759"/>
<keyword evidence="8" id="KW-0472">Membrane</keyword>
<dbReference type="GO" id="GO:0005794">
    <property type="term" value="C:Golgi apparatus"/>
    <property type="evidence" value="ECO:0007669"/>
    <property type="project" value="TreeGrafter"/>
</dbReference>
<evidence type="ECO:0000256" key="3">
    <source>
        <dbReference type="ARBA" id="ARBA00011720"/>
    </source>
</evidence>
<comment type="function">
    <text evidence="10">Critical mediator, in cooperation with CASP4, of endoplasmic reticulum-stress induced apoptosis. Required or the activation of CASP4 following endoplasmic reticulum stress.</text>
</comment>
<dbReference type="AlphaFoldDB" id="A0A7D9H819"/>
<evidence type="ECO:0000256" key="2">
    <source>
        <dbReference type="ARBA" id="ARBA00007984"/>
    </source>
</evidence>
<keyword evidence="7" id="KW-1133">Transmembrane helix</keyword>
<keyword evidence="9" id="KW-0325">Glycoprotein</keyword>
<comment type="subunit">
    <text evidence="3">Constitutively interacts with CASP4; required for the localization of procaspase 4 to the ER.</text>
</comment>
<keyword evidence="4 12" id="KW-0812">Transmembrane</keyword>
<gene>
    <name evidence="12" type="ORF">PACLA_8A066232</name>
</gene>
<evidence type="ECO:0000256" key="8">
    <source>
        <dbReference type="ARBA" id="ARBA00023136"/>
    </source>
</evidence>
<organism evidence="12 13">
    <name type="scientific">Paramuricea clavata</name>
    <name type="common">Red gorgonian</name>
    <name type="synonym">Violescent sea-whip</name>
    <dbReference type="NCBI Taxonomy" id="317549"/>
    <lineage>
        <taxon>Eukaryota</taxon>
        <taxon>Metazoa</taxon>
        <taxon>Cnidaria</taxon>
        <taxon>Anthozoa</taxon>
        <taxon>Octocorallia</taxon>
        <taxon>Malacalcyonacea</taxon>
        <taxon>Plexauridae</taxon>
        <taxon>Paramuricea</taxon>
    </lineage>
</organism>
<evidence type="ECO:0000256" key="5">
    <source>
        <dbReference type="ARBA" id="ARBA00022703"/>
    </source>
</evidence>
<feature type="region of interest" description="Disordered" evidence="11">
    <location>
        <begin position="1"/>
        <end position="99"/>
    </location>
</feature>
<evidence type="ECO:0000256" key="11">
    <source>
        <dbReference type="SAM" id="MobiDB-lite"/>
    </source>
</evidence>
<dbReference type="SUPFAM" id="SSF48371">
    <property type="entry name" value="ARM repeat"/>
    <property type="match status" value="1"/>
</dbReference>